<protein>
    <submittedName>
        <fullName evidence="3">Zf-C2HC5-domain-containing protein</fullName>
    </submittedName>
</protein>
<comment type="caution">
    <text evidence="3">The sequence shown here is derived from an EMBL/GenBank/DDBJ whole genome shotgun (WGS) entry which is preliminary data.</text>
</comment>
<dbReference type="InterPro" id="IPR009349">
    <property type="entry name" value="TRIP4/RQT4_C2HC5_Znf"/>
</dbReference>
<feature type="domain" description="TRIP4/RQT4 C2HC5-type zinc finger" evidence="2">
    <location>
        <begin position="250"/>
        <end position="302"/>
    </location>
</feature>
<dbReference type="EMBL" id="ML978127">
    <property type="protein sequence ID" value="KAF2098392.1"/>
    <property type="molecule type" value="Genomic_DNA"/>
</dbReference>
<dbReference type="InterPro" id="IPR039128">
    <property type="entry name" value="TRIP4-like"/>
</dbReference>
<reference evidence="3" key="1">
    <citation type="journal article" date="2020" name="Stud. Mycol.">
        <title>101 Dothideomycetes genomes: a test case for predicting lifestyles and emergence of pathogens.</title>
        <authorList>
            <person name="Haridas S."/>
            <person name="Albert R."/>
            <person name="Binder M."/>
            <person name="Bloem J."/>
            <person name="Labutti K."/>
            <person name="Salamov A."/>
            <person name="Andreopoulos B."/>
            <person name="Baker S."/>
            <person name="Barry K."/>
            <person name="Bills G."/>
            <person name="Bluhm B."/>
            <person name="Cannon C."/>
            <person name="Castanera R."/>
            <person name="Culley D."/>
            <person name="Daum C."/>
            <person name="Ezra D."/>
            <person name="Gonzalez J."/>
            <person name="Henrissat B."/>
            <person name="Kuo A."/>
            <person name="Liang C."/>
            <person name="Lipzen A."/>
            <person name="Lutzoni F."/>
            <person name="Magnuson J."/>
            <person name="Mondo S."/>
            <person name="Nolan M."/>
            <person name="Ohm R."/>
            <person name="Pangilinan J."/>
            <person name="Park H.-J."/>
            <person name="Ramirez L."/>
            <person name="Alfaro M."/>
            <person name="Sun H."/>
            <person name="Tritt A."/>
            <person name="Yoshinaga Y."/>
            <person name="Zwiers L.-H."/>
            <person name="Turgeon B."/>
            <person name="Goodwin S."/>
            <person name="Spatafora J."/>
            <person name="Crous P."/>
            <person name="Grigoriev I."/>
        </authorList>
    </citation>
    <scope>NUCLEOTIDE SEQUENCE</scope>
    <source>
        <strain evidence="3">CBS 133067</strain>
    </source>
</reference>
<accession>A0A9P4IEX1</accession>
<dbReference type="GO" id="GO:0005634">
    <property type="term" value="C:nucleus"/>
    <property type="evidence" value="ECO:0007669"/>
    <property type="project" value="InterPro"/>
</dbReference>
<feature type="compositionally biased region" description="Acidic residues" evidence="1">
    <location>
        <begin position="458"/>
        <end position="470"/>
    </location>
</feature>
<feature type="compositionally biased region" description="Low complexity" evidence="1">
    <location>
        <begin position="342"/>
        <end position="354"/>
    </location>
</feature>
<dbReference type="GO" id="GO:0072344">
    <property type="term" value="P:rescue of stalled ribosome"/>
    <property type="evidence" value="ECO:0007669"/>
    <property type="project" value="InterPro"/>
</dbReference>
<dbReference type="PANTHER" id="PTHR12963:SF4">
    <property type="entry name" value="ACTIVATING SIGNAL COINTEGRATOR 1"/>
    <property type="match status" value="1"/>
</dbReference>
<evidence type="ECO:0000256" key="1">
    <source>
        <dbReference type="SAM" id="MobiDB-lite"/>
    </source>
</evidence>
<dbReference type="GO" id="GO:0008270">
    <property type="term" value="F:zinc ion binding"/>
    <property type="evidence" value="ECO:0007669"/>
    <property type="project" value="InterPro"/>
</dbReference>
<dbReference type="OrthoDB" id="338816at2759"/>
<evidence type="ECO:0000313" key="3">
    <source>
        <dbReference type="EMBL" id="KAF2098392.1"/>
    </source>
</evidence>
<feature type="compositionally biased region" description="Basic and acidic residues" evidence="1">
    <location>
        <begin position="356"/>
        <end position="365"/>
    </location>
</feature>
<feature type="compositionally biased region" description="Low complexity" evidence="1">
    <location>
        <begin position="60"/>
        <end position="78"/>
    </location>
</feature>
<evidence type="ECO:0000259" key="2">
    <source>
        <dbReference type="Pfam" id="PF06221"/>
    </source>
</evidence>
<feature type="compositionally biased region" description="Low complexity" evidence="1">
    <location>
        <begin position="194"/>
        <end position="203"/>
    </location>
</feature>
<dbReference type="PANTHER" id="PTHR12963">
    <property type="entry name" value="THYROID RECEPTOR INTERACTING PROTEIN RELATED"/>
    <property type="match status" value="1"/>
</dbReference>
<organism evidence="3 4">
    <name type="scientific">Rhizodiscina lignyota</name>
    <dbReference type="NCBI Taxonomy" id="1504668"/>
    <lineage>
        <taxon>Eukaryota</taxon>
        <taxon>Fungi</taxon>
        <taxon>Dikarya</taxon>
        <taxon>Ascomycota</taxon>
        <taxon>Pezizomycotina</taxon>
        <taxon>Dothideomycetes</taxon>
        <taxon>Pleosporomycetidae</taxon>
        <taxon>Aulographales</taxon>
        <taxon>Rhizodiscinaceae</taxon>
        <taxon>Rhizodiscina</taxon>
    </lineage>
</organism>
<dbReference type="GO" id="GO:0045893">
    <property type="term" value="P:positive regulation of DNA-templated transcription"/>
    <property type="evidence" value="ECO:0007669"/>
    <property type="project" value="TreeGrafter"/>
</dbReference>
<evidence type="ECO:0000313" key="4">
    <source>
        <dbReference type="Proteomes" id="UP000799772"/>
    </source>
</evidence>
<feature type="region of interest" description="Disordered" evidence="1">
    <location>
        <begin position="156"/>
        <end position="222"/>
    </location>
</feature>
<gene>
    <name evidence="3" type="ORF">NA57DRAFT_57546</name>
</gene>
<feature type="compositionally biased region" description="Basic and acidic residues" evidence="1">
    <location>
        <begin position="82"/>
        <end position="91"/>
    </location>
</feature>
<feature type="compositionally biased region" description="Polar residues" evidence="1">
    <location>
        <begin position="211"/>
        <end position="222"/>
    </location>
</feature>
<feature type="region of interest" description="Disordered" evidence="1">
    <location>
        <begin position="447"/>
        <end position="539"/>
    </location>
</feature>
<dbReference type="GO" id="GO:0180022">
    <property type="term" value="C:RQC-trigger complex"/>
    <property type="evidence" value="ECO:0007669"/>
    <property type="project" value="InterPro"/>
</dbReference>
<feature type="compositionally biased region" description="Low complexity" evidence="1">
    <location>
        <begin position="158"/>
        <end position="174"/>
    </location>
</feature>
<feature type="region of interest" description="Disordered" evidence="1">
    <location>
        <begin position="56"/>
        <end position="123"/>
    </location>
</feature>
<dbReference type="Proteomes" id="UP000799772">
    <property type="component" value="Unassembled WGS sequence"/>
</dbReference>
<feature type="region of interest" description="Disordered" evidence="1">
    <location>
        <begin position="312"/>
        <end position="365"/>
    </location>
</feature>
<dbReference type="Pfam" id="PF06221">
    <property type="entry name" value="zf-C2HC5"/>
    <property type="match status" value="1"/>
</dbReference>
<feature type="compositionally biased region" description="Basic and acidic residues" evidence="1">
    <location>
        <begin position="497"/>
        <end position="509"/>
    </location>
</feature>
<proteinExistence type="predicted"/>
<sequence length="554" mass="60349">MALASWAVPQLSKILPLDDESLREIVTYADSLPKEAAAEHLKNLLGDSPQAFEFISNFNSRRQAPQAASSPSSRPGSGTVTPREDLSEVPKAKLHRKKPSKFNQLPTPRRPDNYGDTSGGYVKRGEEDYMAGRARAHKEAQLANTLALQEKPDALQVPLPVSGPSTGPSSRTSTPKPPPSAAGPLISDIKSKSRSGSPAPSSKTKAKVNISGGTNMHGQSSTINDLDSAIRTLEVQTNPSLTLSAAENAKRRCNCMATRHSLLEAAPNCLNCGKIICVKQGLGPCTFCESPLLSSSEIQAMVRILRDERGKEKMEANNAGHKRAEVSRAPRPFANLAKPGLSDSTPASSAPSSDSESEKLAKAKEHRDRLLAFQAQNARRTRVHDEAADFETPTAGQSMWASPQERALQLKRQQKVLREQEWNARPEWEKRKVVASIDLSGKKLVKKMEKMERPATPESEDEVLEPEEDNTDHMGGQEKGGAFSKNPLLGTLIKPVARVDEKGKGAEGRRAKKSTWRRVQDDGSDNEQWILDGGTFGGRAEDRVFEAEHSEEPA</sequence>
<keyword evidence="4" id="KW-1185">Reference proteome</keyword>
<name>A0A9P4IEX1_9PEZI</name>
<dbReference type="AlphaFoldDB" id="A0A9P4IEX1"/>